<dbReference type="InterPro" id="IPR017900">
    <property type="entry name" value="4Fe4S_Fe_S_CS"/>
</dbReference>
<dbReference type="PANTHER" id="PTHR43687">
    <property type="entry name" value="ADENYLYLSULFATE REDUCTASE, BETA SUBUNIT"/>
    <property type="match status" value="1"/>
</dbReference>
<organism evidence="6 7">
    <name type="scientific">Candidatus Bacteroides merdipullorum</name>
    <dbReference type="NCBI Taxonomy" id="2838474"/>
    <lineage>
        <taxon>Bacteria</taxon>
        <taxon>Pseudomonadati</taxon>
        <taxon>Bacteroidota</taxon>
        <taxon>Bacteroidia</taxon>
        <taxon>Bacteroidales</taxon>
        <taxon>Bacteroidaceae</taxon>
        <taxon>Bacteroides</taxon>
    </lineage>
</organism>
<dbReference type="AlphaFoldDB" id="A0A9D2A593"/>
<keyword evidence="3" id="KW-0408">Iron</keyword>
<comment type="caution">
    <text evidence="6">The sequence shown here is derived from an EMBL/GenBank/DDBJ whole genome shotgun (WGS) entry which is preliminary data.</text>
</comment>
<dbReference type="InterPro" id="IPR029039">
    <property type="entry name" value="Flavoprotein-like_sf"/>
</dbReference>
<evidence type="ECO:0000256" key="2">
    <source>
        <dbReference type="ARBA" id="ARBA00022723"/>
    </source>
</evidence>
<dbReference type="Gene3D" id="3.40.50.360">
    <property type="match status" value="1"/>
</dbReference>
<dbReference type="SUPFAM" id="SSF54862">
    <property type="entry name" value="4Fe-4S ferredoxins"/>
    <property type="match status" value="1"/>
</dbReference>
<dbReference type="PROSITE" id="PS00198">
    <property type="entry name" value="4FE4S_FER_1"/>
    <property type="match status" value="1"/>
</dbReference>
<dbReference type="GO" id="GO:0051539">
    <property type="term" value="F:4 iron, 4 sulfur cluster binding"/>
    <property type="evidence" value="ECO:0007669"/>
    <property type="project" value="UniProtKB-KW"/>
</dbReference>
<protein>
    <submittedName>
        <fullName evidence="6">4Fe-4S binding protein</fullName>
    </submittedName>
</protein>
<reference evidence="6" key="1">
    <citation type="journal article" date="2021" name="PeerJ">
        <title>Extensive microbial diversity within the chicken gut microbiome revealed by metagenomics and culture.</title>
        <authorList>
            <person name="Gilroy R."/>
            <person name="Ravi A."/>
            <person name="Getino M."/>
            <person name="Pursley I."/>
            <person name="Horton D.L."/>
            <person name="Alikhan N.F."/>
            <person name="Baker D."/>
            <person name="Gharbi K."/>
            <person name="Hall N."/>
            <person name="Watson M."/>
            <person name="Adriaenssens E.M."/>
            <person name="Foster-Nyarko E."/>
            <person name="Jarju S."/>
            <person name="Secka A."/>
            <person name="Antonio M."/>
            <person name="Oren A."/>
            <person name="Chaudhuri R.R."/>
            <person name="La Ragione R."/>
            <person name="Hildebrand F."/>
            <person name="Pallen M.J."/>
        </authorList>
    </citation>
    <scope>NUCLEOTIDE SEQUENCE</scope>
    <source>
        <strain evidence="6">ChiHjej12B11-24981</strain>
    </source>
</reference>
<proteinExistence type="predicted"/>
<feature type="domain" description="4Fe-4S ferredoxin-type" evidence="5">
    <location>
        <begin position="201"/>
        <end position="230"/>
    </location>
</feature>
<dbReference type="EMBL" id="DXCK01000110">
    <property type="protein sequence ID" value="HIZ02163.1"/>
    <property type="molecule type" value="Genomic_DNA"/>
</dbReference>
<name>A0A9D2A593_9BACE</name>
<dbReference type="Pfam" id="PF00037">
    <property type="entry name" value="Fer4"/>
    <property type="match status" value="1"/>
</dbReference>
<evidence type="ECO:0000256" key="1">
    <source>
        <dbReference type="ARBA" id="ARBA00022485"/>
    </source>
</evidence>
<evidence type="ECO:0000313" key="6">
    <source>
        <dbReference type="EMBL" id="HIZ02163.1"/>
    </source>
</evidence>
<keyword evidence="4" id="KW-0411">Iron-sulfur</keyword>
<evidence type="ECO:0000259" key="5">
    <source>
        <dbReference type="PROSITE" id="PS51379"/>
    </source>
</evidence>
<keyword evidence="1" id="KW-0004">4Fe-4S</keyword>
<dbReference type="PROSITE" id="PS51379">
    <property type="entry name" value="4FE4S_FER_2"/>
    <property type="match status" value="2"/>
</dbReference>
<evidence type="ECO:0000256" key="4">
    <source>
        <dbReference type="ARBA" id="ARBA00023014"/>
    </source>
</evidence>
<keyword evidence="2" id="KW-0479">Metal-binding</keyword>
<evidence type="ECO:0000256" key="3">
    <source>
        <dbReference type="ARBA" id="ARBA00023004"/>
    </source>
</evidence>
<dbReference type="Gene3D" id="3.30.70.20">
    <property type="match status" value="1"/>
</dbReference>
<dbReference type="InterPro" id="IPR017896">
    <property type="entry name" value="4Fe4S_Fe-S-bd"/>
</dbReference>
<evidence type="ECO:0000313" key="7">
    <source>
        <dbReference type="Proteomes" id="UP000824023"/>
    </source>
</evidence>
<sequence>MSVTNVHLIYFSPTHTSRYVGEAIVRGIGLEEVKVSDLTYTSVDFSEIATDTLTVVVLPVYAGHLPQLAVLRMASLHATGAPAVAVVVYGNRAYEKSLAELDVFLSGKGFGVIAAGTFVGEHSYSTVSYPIASGRPNKNDLEEATDFGRRIRQKVENVAIAVSSLVVDVSRIRRPSQPLLPLLRFIYEVARLRKNGNPMPATPCVDESLCNHCGRCVMTCPNGAIMKGDECHTIPDRCIRCCACVKGCPQKARSFETPFAVLLSKYFKRQKHNRVIL</sequence>
<dbReference type="GO" id="GO:0046872">
    <property type="term" value="F:metal ion binding"/>
    <property type="evidence" value="ECO:0007669"/>
    <property type="project" value="UniProtKB-KW"/>
</dbReference>
<gene>
    <name evidence="6" type="ORF">H9819_07950</name>
</gene>
<dbReference type="PANTHER" id="PTHR43687:SF1">
    <property type="entry name" value="FERREDOXIN III"/>
    <property type="match status" value="1"/>
</dbReference>
<dbReference type="InterPro" id="IPR050572">
    <property type="entry name" value="Fe-S_Ferredoxin"/>
</dbReference>
<accession>A0A9D2A593</accession>
<feature type="domain" description="4Fe-4S ferredoxin-type" evidence="5">
    <location>
        <begin position="235"/>
        <end position="258"/>
    </location>
</feature>
<dbReference type="Proteomes" id="UP000824023">
    <property type="component" value="Unassembled WGS sequence"/>
</dbReference>
<dbReference type="SUPFAM" id="SSF52218">
    <property type="entry name" value="Flavoproteins"/>
    <property type="match status" value="1"/>
</dbReference>
<reference evidence="6" key="2">
    <citation type="submission" date="2021-04" db="EMBL/GenBank/DDBJ databases">
        <authorList>
            <person name="Gilroy R."/>
        </authorList>
    </citation>
    <scope>NUCLEOTIDE SEQUENCE</scope>
    <source>
        <strain evidence="6">ChiHjej12B11-24981</strain>
    </source>
</reference>